<dbReference type="SUPFAM" id="SSF88723">
    <property type="entry name" value="PIN domain-like"/>
    <property type="match status" value="1"/>
</dbReference>
<sequence>MIVLDASAVAQIVFGSREGDALREFMLEGEKSIAPDLVRSELANVFWKYHQAGMLERKDAQVRLSEAIALIDEIHPSDDLVVEAFNEAVRLNHSAYDMLYLVLARRTGSTLFTLDKELQEACLETGVDCVTSTRL</sequence>
<dbReference type="AlphaFoldDB" id="D0WH42"/>
<dbReference type="PANTHER" id="PTHR35901:SF1">
    <property type="entry name" value="EXONUCLEASE VAPC9"/>
    <property type="match status" value="1"/>
</dbReference>
<reference evidence="6" key="1">
    <citation type="submission" date="2009-10" db="EMBL/GenBank/DDBJ databases">
        <authorList>
            <person name="Weinstock G."/>
            <person name="Sodergren E."/>
            <person name="Clifton S."/>
            <person name="Fulton L."/>
            <person name="Fulton B."/>
            <person name="Courtney L."/>
            <person name="Fronick C."/>
            <person name="Harrison M."/>
            <person name="Strong C."/>
            <person name="Farmer C."/>
            <person name="Delahaunty K."/>
            <person name="Markovic C."/>
            <person name="Hall O."/>
            <person name="Minx P."/>
            <person name="Tomlinson C."/>
            <person name="Mitreva M."/>
            <person name="Nelson J."/>
            <person name="Hou S."/>
            <person name="Wollam A."/>
            <person name="Pepin K.H."/>
            <person name="Johnson M."/>
            <person name="Bhonagiri V."/>
            <person name="Nash W.E."/>
            <person name="Warren W."/>
            <person name="Chinwalla A."/>
            <person name="Mardis E.R."/>
            <person name="Wilson R.K."/>
        </authorList>
    </citation>
    <scope>NUCLEOTIDE SEQUENCE [LARGE SCALE GENOMIC DNA]</scope>
    <source>
        <strain evidence="6">ATCC 700122</strain>
    </source>
</reference>
<dbReference type="GO" id="GO:0046872">
    <property type="term" value="F:metal ion binding"/>
    <property type="evidence" value="ECO:0007669"/>
    <property type="project" value="UniProtKB-KW"/>
</dbReference>
<dbReference type="PANTHER" id="PTHR35901">
    <property type="entry name" value="RIBONUCLEASE VAPC3"/>
    <property type="match status" value="1"/>
</dbReference>
<dbReference type="InterPro" id="IPR029060">
    <property type="entry name" value="PIN-like_dom_sf"/>
</dbReference>
<dbReference type="Proteomes" id="UP000006001">
    <property type="component" value="Unassembled WGS sequence"/>
</dbReference>
<dbReference type="InterPro" id="IPR044153">
    <property type="entry name" value="PIN_Pae0151-like"/>
</dbReference>
<dbReference type="HOGENOM" id="CLU_121774_3_0_11"/>
<dbReference type="OrthoDB" id="5801173at2"/>
<dbReference type="GO" id="GO:0004518">
    <property type="term" value="F:nuclease activity"/>
    <property type="evidence" value="ECO:0007669"/>
    <property type="project" value="UniProtKB-KW"/>
</dbReference>
<evidence type="ECO:0000256" key="3">
    <source>
        <dbReference type="ARBA" id="ARBA00022801"/>
    </source>
</evidence>
<feature type="domain" description="PIN" evidence="5">
    <location>
        <begin position="2"/>
        <end position="121"/>
    </location>
</feature>
<keyword evidence="1" id="KW-0540">Nuclease</keyword>
<evidence type="ECO:0000256" key="1">
    <source>
        <dbReference type="ARBA" id="ARBA00022722"/>
    </source>
</evidence>
<comment type="caution">
    <text evidence="6">The sequence shown here is derived from an EMBL/GenBank/DDBJ whole genome shotgun (WGS) entry which is preliminary data.</text>
</comment>
<keyword evidence="7" id="KW-1185">Reference proteome</keyword>
<dbReference type="CDD" id="cd09873">
    <property type="entry name" value="PIN_Pae0151-like"/>
    <property type="match status" value="1"/>
</dbReference>
<keyword evidence="3" id="KW-0378">Hydrolase</keyword>
<keyword evidence="2" id="KW-0479">Metal-binding</keyword>
<dbReference type="eggNOG" id="COG4113">
    <property type="taxonomic scope" value="Bacteria"/>
</dbReference>
<accession>D0WH42</accession>
<dbReference type="Pfam" id="PF01850">
    <property type="entry name" value="PIN"/>
    <property type="match status" value="1"/>
</dbReference>
<gene>
    <name evidence="6" type="ORF">HMPREF0762_01310</name>
</gene>
<dbReference type="EMBL" id="ACUX02000007">
    <property type="protein sequence ID" value="EEZ61229.1"/>
    <property type="molecule type" value="Genomic_DNA"/>
</dbReference>
<dbReference type="GeneID" id="85007814"/>
<dbReference type="InterPro" id="IPR002716">
    <property type="entry name" value="PIN_dom"/>
</dbReference>
<protein>
    <submittedName>
        <fullName evidence="6">PIN domain protein</fullName>
    </submittedName>
</protein>
<dbReference type="InterPro" id="IPR051619">
    <property type="entry name" value="TypeII_TA_RNase_PINc/VapC"/>
</dbReference>
<dbReference type="Gene3D" id="3.40.50.1010">
    <property type="entry name" value="5'-nuclease"/>
    <property type="match status" value="1"/>
</dbReference>
<evidence type="ECO:0000313" key="7">
    <source>
        <dbReference type="Proteomes" id="UP000006001"/>
    </source>
</evidence>
<evidence type="ECO:0000313" key="6">
    <source>
        <dbReference type="EMBL" id="EEZ61229.1"/>
    </source>
</evidence>
<keyword evidence="4" id="KW-0460">Magnesium</keyword>
<dbReference type="GO" id="GO:0016787">
    <property type="term" value="F:hydrolase activity"/>
    <property type="evidence" value="ECO:0007669"/>
    <property type="project" value="UniProtKB-KW"/>
</dbReference>
<name>D0WH42_SLAES</name>
<evidence type="ECO:0000256" key="2">
    <source>
        <dbReference type="ARBA" id="ARBA00022723"/>
    </source>
</evidence>
<dbReference type="RefSeq" id="WP_006362562.1">
    <property type="nucleotide sequence ID" value="NZ_GG700630.1"/>
</dbReference>
<proteinExistence type="predicted"/>
<dbReference type="STRING" id="649764.HMPREF0762_01310"/>
<evidence type="ECO:0000259" key="5">
    <source>
        <dbReference type="Pfam" id="PF01850"/>
    </source>
</evidence>
<evidence type="ECO:0000256" key="4">
    <source>
        <dbReference type="ARBA" id="ARBA00022842"/>
    </source>
</evidence>
<organism evidence="6 7">
    <name type="scientific">Slackia exigua (strain ATCC 700122 / DSM 15923 / CIP 105133 / JCM 11022 / KCTC 5966 / S-7)</name>
    <dbReference type="NCBI Taxonomy" id="649764"/>
    <lineage>
        <taxon>Bacteria</taxon>
        <taxon>Bacillati</taxon>
        <taxon>Actinomycetota</taxon>
        <taxon>Coriobacteriia</taxon>
        <taxon>Eggerthellales</taxon>
        <taxon>Eggerthellaceae</taxon>
        <taxon>Slackia</taxon>
    </lineage>
</organism>